<proteinExistence type="predicted"/>
<dbReference type="EMBL" id="UINC01006024">
    <property type="protein sequence ID" value="SVA25005.1"/>
    <property type="molecule type" value="Genomic_DNA"/>
</dbReference>
<dbReference type="InterPro" id="IPR016040">
    <property type="entry name" value="NAD(P)-bd_dom"/>
</dbReference>
<dbReference type="Pfam" id="PF13460">
    <property type="entry name" value="NAD_binding_10"/>
    <property type="match status" value="1"/>
</dbReference>
<name>A0A381U9U3_9ZZZZ</name>
<organism evidence="2">
    <name type="scientific">marine metagenome</name>
    <dbReference type="NCBI Taxonomy" id="408172"/>
    <lineage>
        <taxon>unclassified sequences</taxon>
        <taxon>metagenomes</taxon>
        <taxon>ecological metagenomes</taxon>
    </lineage>
</organism>
<dbReference type="PANTHER" id="PTHR12126">
    <property type="entry name" value="NADH-UBIQUINONE OXIDOREDUCTASE 39 KDA SUBUNIT-RELATED"/>
    <property type="match status" value="1"/>
</dbReference>
<dbReference type="SUPFAM" id="SSF51735">
    <property type="entry name" value="NAD(P)-binding Rossmann-fold domains"/>
    <property type="match status" value="1"/>
</dbReference>
<accession>A0A381U9U3</accession>
<sequence>MLLLTGDYVNGRLHVVTGAFGYTGRWIAHQLLEKGERVRTLTNAIDRDDPFDGQVEVHPLNFENREELVESLRGADVLYNTYWVRYNHHTKSFDHEIATENCNIMFEAAIEAGVRRVVHFSVAHPNQAPRWSYFRGKVVSERSLRDCGISYAIIRPTVLFGGDRNILVNNIAWMLRYIPIFGIFGLGNYPLQPVHVSDVARIAIEMGVGNEDITRDAAGPDTFLYRDFIKLIARSIGVRRLIVPLPPIVGWMTGRVMGLFLKDMVITRAEIRGLMRGLVASDEEPLGMISFNKWIAENGHVLGQRYNNDLKERKYRLLEGTSP</sequence>
<feature type="domain" description="NAD(P)-binding" evidence="1">
    <location>
        <begin position="18"/>
        <end position="162"/>
    </location>
</feature>
<reference evidence="2" key="1">
    <citation type="submission" date="2018-05" db="EMBL/GenBank/DDBJ databases">
        <authorList>
            <person name="Lanie J.A."/>
            <person name="Ng W.-L."/>
            <person name="Kazmierczak K.M."/>
            <person name="Andrzejewski T.M."/>
            <person name="Davidsen T.M."/>
            <person name="Wayne K.J."/>
            <person name="Tettelin H."/>
            <person name="Glass J.I."/>
            <person name="Rusch D."/>
            <person name="Podicherti R."/>
            <person name="Tsui H.-C.T."/>
            <person name="Winkler M.E."/>
        </authorList>
    </citation>
    <scope>NUCLEOTIDE SEQUENCE</scope>
</reference>
<dbReference type="InterPro" id="IPR036291">
    <property type="entry name" value="NAD(P)-bd_dom_sf"/>
</dbReference>
<evidence type="ECO:0000313" key="2">
    <source>
        <dbReference type="EMBL" id="SVA25005.1"/>
    </source>
</evidence>
<dbReference type="Gene3D" id="3.40.50.720">
    <property type="entry name" value="NAD(P)-binding Rossmann-like Domain"/>
    <property type="match status" value="1"/>
</dbReference>
<dbReference type="PANTHER" id="PTHR12126:SF11">
    <property type="entry name" value="NADH DEHYDROGENASE [UBIQUINONE] 1 ALPHA SUBCOMPLEX SUBUNIT 9, MITOCHONDRIAL"/>
    <property type="match status" value="1"/>
</dbReference>
<protein>
    <recommendedName>
        <fullName evidence="1">NAD(P)-binding domain-containing protein</fullName>
    </recommendedName>
</protein>
<dbReference type="GO" id="GO:0044877">
    <property type="term" value="F:protein-containing complex binding"/>
    <property type="evidence" value="ECO:0007669"/>
    <property type="project" value="TreeGrafter"/>
</dbReference>
<dbReference type="AlphaFoldDB" id="A0A381U9U3"/>
<gene>
    <name evidence="2" type="ORF">METZ01_LOCUS77859</name>
</gene>
<evidence type="ECO:0000259" key="1">
    <source>
        <dbReference type="Pfam" id="PF13460"/>
    </source>
</evidence>
<dbReference type="InterPro" id="IPR051207">
    <property type="entry name" value="ComplexI_NDUFA9_subunit"/>
</dbReference>